<reference evidence="1 2" key="1">
    <citation type="journal article" date="2020" name="Cell">
        <title>Large-Scale Comparative Analyses of Tick Genomes Elucidate Their Genetic Diversity and Vector Capacities.</title>
        <authorList>
            <consortium name="Tick Genome and Microbiome Consortium (TIGMIC)"/>
            <person name="Jia N."/>
            <person name="Wang J."/>
            <person name="Shi W."/>
            <person name="Du L."/>
            <person name="Sun Y."/>
            <person name="Zhan W."/>
            <person name="Jiang J.F."/>
            <person name="Wang Q."/>
            <person name="Zhang B."/>
            <person name="Ji P."/>
            <person name="Bell-Sakyi L."/>
            <person name="Cui X.M."/>
            <person name="Yuan T.T."/>
            <person name="Jiang B.G."/>
            <person name="Yang W.F."/>
            <person name="Lam T.T."/>
            <person name="Chang Q.C."/>
            <person name="Ding S.J."/>
            <person name="Wang X.J."/>
            <person name="Zhu J.G."/>
            <person name="Ruan X.D."/>
            <person name="Zhao L."/>
            <person name="Wei J.T."/>
            <person name="Ye R.Z."/>
            <person name="Que T.C."/>
            <person name="Du C.H."/>
            <person name="Zhou Y.H."/>
            <person name="Cheng J.X."/>
            <person name="Dai P.F."/>
            <person name="Guo W.B."/>
            <person name="Han X.H."/>
            <person name="Huang E.J."/>
            <person name="Li L.F."/>
            <person name="Wei W."/>
            <person name="Gao Y.C."/>
            <person name="Liu J.Z."/>
            <person name="Shao H.Z."/>
            <person name="Wang X."/>
            <person name="Wang C.C."/>
            <person name="Yang T.C."/>
            <person name="Huo Q.B."/>
            <person name="Li W."/>
            <person name="Chen H.Y."/>
            <person name="Chen S.E."/>
            <person name="Zhou L.G."/>
            <person name="Ni X.B."/>
            <person name="Tian J.H."/>
            <person name="Sheng Y."/>
            <person name="Liu T."/>
            <person name="Pan Y.S."/>
            <person name="Xia L.Y."/>
            <person name="Li J."/>
            <person name="Zhao F."/>
            <person name="Cao W.C."/>
        </authorList>
    </citation>
    <scope>NUCLEOTIDE SEQUENCE [LARGE SCALE GENOMIC DNA]</scope>
    <source>
        <strain evidence="1">Iper-2018</strain>
    </source>
</reference>
<protein>
    <submittedName>
        <fullName evidence="1">Uncharacterized protein</fullName>
    </submittedName>
</protein>
<dbReference type="EMBL" id="JABSTQ010006758">
    <property type="protein sequence ID" value="KAG0436723.1"/>
    <property type="molecule type" value="Genomic_DNA"/>
</dbReference>
<organism evidence="1 2">
    <name type="scientific">Ixodes persulcatus</name>
    <name type="common">Taiga tick</name>
    <dbReference type="NCBI Taxonomy" id="34615"/>
    <lineage>
        <taxon>Eukaryota</taxon>
        <taxon>Metazoa</taxon>
        <taxon>Ecdysozoa</taxon>
        <taxon>Arthropoda</taxon>
        <taxon>Chelicerata</taxon>
        <taxon>Arachnida</taxon>
        <taxon>Acari</taxon>
        <taxon>Parasitiformes</taxon>
        <taxon>Ixodida</taxon>
        <taxon>Ixodoidea</taxon>
        <taxon>Ixodidae</taxon>
        <taxon>Ixodinae</taxon>
        <taxon>Ixodes</taxon>
    </lineage>
</organism>
<evidence type="ECO:0000313" key="2">
    <source>
        <dbReference type="Proteomes" id="UP000805193"/>
    </source>
</evidence>
<proteinExistence type="predicted"/>
<dbReference type="Proteomes" id="UP000805193">
    <property type="component" value="Unassembled WGS sequence"/>
</dbReference>
<sequence>MLRFLENLPSKWRAGRLQETVSQVTRLVERVANRKHVLKEQDSLSVVQALVVNKITYGTPYLGLRKRKKINWLTRKTNKLALGLPPTTWTERVIQLGVYNLWEEMAEAHKTSQLERLKLTSAGRATLQRVGYRTKGEPRGKQRIPFDLRNKIRVAPTPRNMHPEHHRERRRARVEALRKRNEGKVESRRYTDAAKYAGKGAYAVCAVDGSGKEVAAATVRTQEIEAAEETANALAVTTSRERLTIIADSQAACRNFQRGRVAVVALQIMTKKREFQEIQIVETPGHEDLARNKAAHAVARDYTLRAFLPIDRALLSPDEGIELIDRARRAAKHGLLD</sequence>
<name>A0AC60QPE0_IXOPE</name>
<evidence type="ECO:0000313" key="1">
    <source>
        <dbReference type="EMBL" id="KAG0436723.1"/>
    </source>
</evidence>
<keyword evidence="2" id="KW-1185">Reference proteome</keyword>
<comment type="caution">
    <text evidence="1">The sequence shown here is derived from an EMBL/GenBank/DDBJ whole genome shotgun (WGS) entry which is preliminary data.</text>
</comment>
<gene>
    <name evidence="1" type="ORF">HPB47_017789</name>
</gene>
<accession>A0AC60QPE0</accession>